<comment type="subcellular location">
    <subcellularLocation>
        <location evidence="1">Membrane</location>
        <topology evidence="1">Multi-pass membrane protein</topology>
    </subcellularLocation>
</comment>
<dbReference type="InterPro" id="IPR026961">
    <property type="entry name" value="PGG_dom"/>
</dbReference>
<dbReference type="InterPro" id="IPR036770">
    <property type="entry name" value="Ankyrin_rpt-contain_sf"/>
</dbReference>
<feature type="transmembrane region" description="Helical" evidence="8">
    <location>
        <begin position="372"/>
        <end position="393"/>
    </location>
</feature>
<dbReference type="Pfam" id="PF12796">
    <property type="entry name" value="Ank_2"/>
    <property type="match status" value="1"/>
</dbReference>
<dbReference type="EMBL" id="JBEAFC010000003">
    <property type="protein sequence ID" value="KAL1563365.1"/>
    <property type="molecule type" value="Genomic_DNA"/>
</dbReference>
<accession>A0ABD1I3Q9</accession>
<keyword evidence="5 7" id="KW-0040">ANK repeat</keyword>
<evidence type="ECO:0000256" key="7">
    <source>
        <dbReference type="PROSITE-ProRule" id="PRU00023"/>
    </source>
</evidence>
<keyword evidence="6 8" id="KW-0472">Membrane</keyword>
<dbReference type="Pfam" id="PF13962">
    <property type="entry name" value="PGG"/>
    <property type="match status" value="1"/>
</dbReference>
<organism evidence="10 11">
    <name type="scientific">Salvia divinorum</name>
    <name type="common">Maria pastora</name>
    <name type="synonym">Diviner's sage</name>
    <dbReference type="NCBI Taxonomy" id="28513"/>
    <lineage>
        <taxon>Eukaryota</taxon>
        <taxon>Viridiplantae</taxon>
        <taxon>Streptophyta</taxon>
        <taxon>Embryophyta</taxon>
        <taxon>Tracheophyta</taxon>
        <taxon>Spermatophyta</taxon>
        <taxon>Magnoliopsida</taxon>
        <taxon>eudicotyledons</taxon>
        <taxon>Gunneridae</taxon>
        <taxon>Pentapetalae</taxon>
        <taxon>asterids</taxon>
        <taxon>lamiids</taxon>
        <taxon>Lamiales</taxon>
        <taxon>Lamiaceae</taxon>
        <taxon>Nepetoideae</taxon>
        <taxon>Mentheae</taxon>
        <taxon>Salviinae</taxon>
        <taxon>Salvia</taxon>
        <taxon>Salvia subgen. Calosphace</taxon>
    </lineage>
</organism>
<dbReference type="Pfam" id="PF13857">
    <property type="entry name" value="Ank_5"/>
    <property type="match status" value="1"/>
</dbReference>
<dbReference type="PROSITE" id="PS50088">
    <property type="entry name" value="ANK_REPEAT"/>
    <property type="match status" value="3"/>
</dbReference>
<evidence type="ECO:0000313" key="10">
    <source>
        <dbReference type="EMBL" id="KAL1563365.1"/>
    </source>
</evidence>
<proteinExistence type="predicted"/>
<comment type="caution">
    <text evidence="10">The sequence shown here is derived from an EMBL/GenBank/DDBJ whole genome shotgun (WGS) entry which is preliminary data.</text>
</comment>
<evidence type="ECO:0000256" key="6">
    <source>
        <dbReference type="ARBA" id="ARBA00023136"/>
    </source>
</evidence>
<feature type="transmembrane region" description="Helical" evidence="8">
    <location>
        <begin position="413"/>
        <end position="436"/>
    </location>
</feature>
<evidence type="ECO:0000256" key="3">
    <source>
        <dbReference type="ARBA" id="ARBA00022737"/>
    </source>
</evidence>
<protein>
    <submittedName>
        <fullName evidence="10">Ankyrin repeat-containing protein BDA1-like</fullName>
    </submittedName>
</protein>
<evidence type="ECO:0000256" key="2">
    <source>
        <dbReference type="ARBA" id="ARBA00022692"/>
    </source>
</evidence>
<gene>
    <name evidence="10" type="ORF">AAHA92_05838</name>
</gene>
<name>A0ABD1I3Q9_SALDI</name>
<keyword evidence="4 8" id="KW-1133">Transmembrane helix</keyword>
<feature type="domain" description="PGG" evidence="9">
    <location>
        <begin position="274"/>
        <end position="393"/>
    </location>
</feature>
<sequence length="463" mass="50886">MEKKLSEAALQGDATALHQILAQDPLILERIIVSCLSETPLHTAAALGHLPFVSLLLSRTPDLAAELDSRGCSPLHLAAAKGHADVVRELLRAAGDSGFVRNADGRNPLHVAAAKGRAPVLAEMVAVNPEFTQALTDRDETGLHLCVKWNRTDAVRVLGEEMNRKGDVLNWKDCEGNTALHIAITNKHLQIIECLVTLNGLQVNALNKSGLTALDILGQSPRGLRDMEIEYLLRKAGASNAKDLHLISNDWAPARMKETNTRALSTKKTKKSVDWLGRKRSSLMVVASLIATVAFQAGLTPPGGVWQDDYVIDEDGNAVADPHSVGHAVMAYKQPKEYGIFMICNTVAFLSSLSIILILVSGLPLTKRRWMWVQMVIMWIAITALEATYFITLTGMSPDGVGSMLREVTEKSVLAWMTVMAVVFMGNIVRLNLWVLRKYGWIKEKKRRSEGVDDDDDQEDVFD</sequence>
<evidence type="ECO:0000256" key="5">
    <source>
        <dbReference type="ARBA" id="ARBA00023043"/>
    </source>
</evidence>
<dbReference type="PANTHER" id="PTHR24186">
    <property type="entry name" value="PROTEIN PHOSPHATASE 1 REGULATORY SUBUNIT"/>
    <property type="match status" value="1"/>
</dbReference>
<keyword evidence="11" id="KW-1185">Reference proteome</keyword>
<evidence type="ECO:0000259" key="9">
    <source>
        <dbReference type="Pfam" id="PF13962"/>
    </source>
</evidence>
<dbReference type="AlphaFoldDB" id="A0ABD1I3Q9"/>
<evidence type="ECO:0000313" key="11">
    <source>
        <dbReference type="Proteomes" id="UP001567538"/>
    </source>
</evidence>
<keyword evidence="2 8" id="KW-0812">Transmembrane</keyword>
<evidence type="ECO:0000256" key="1">
    <source>
        <dbReference type="ARBA" id="ARBA00004141"/>
    </source>
</evidence>
<reference evidence="10 11" key="1">
    <citation type="submission" date="2024-06" db="EMBL/GenBank/DDBJ databases">
        <title>A chromosome level genome sequence of Diviner's sage (Salvia divinorum).</title>
        <authorList>
            <person name="Ford S.A."/>
            <person name="Ro D.-K."/>
            <person name="Ness R.W."/>
            <person name="Phillips M.A."/>
        </authorList>
    </citation>
    <scope>NUCLEOTIDE SEQUENCE [LARGE SCALE GENOMIC DNA]</scope>
    <source>
        <strain evidence="10">SAF-2024a</strain>
        <tissue evidence="10">Leaf</tissue>
    </source>
</reference>
<dbReference type="InterPro" id="IPR002110">
    <property type="entry name" value="Ankyrin_rpt"/>
</dbReference>
<feature type="repeat" description="ANK" evidence="7">
    <location>
        <begin position="36"/>
        <end position="68"/>
    </location>
</feature>
<dbReference type="PROSITE" id="PS50297">
    <property type="entry name" value="ANK_REP_REGION"/>
    <property type="match status" value="3"/>
</dbReference>
<evidence type="ECO:0000256" key="8">
    <source>
        <dbReference type="SAM" id="Phobius"/>
    </source>
</evidence>
<feature type="transmembrane region" description="Helical" evidence="8">
    <location>
        <begin position="338"/>
        <end position="360"/>
    </location>
</feature>
<keyword evidence="3" id="KW-0677">Repeat</keyword>
<feature type="repeat" description="ANK" evidence="7">
    <location>
        <begin position="70"/>
        <end position="102"/>
    </location>
</feature>
<dbReference type="SUPFAM" id="SSF48403">
    <property type="entry name" value="Ankyrin repeat"/>
    <property type="match status" value="1"/>
</dbReference>
<evidence type="ECO:0000256" key="4">
    <source>
        <dbReference type="ARBA" id="ARBA00022989"/>
    </source>
</evidence>
<dbReference type="GO" id="GO:0016020">
    <property type="term" value="C:membrane"/>
    <property type="evidence" value="ECO:0007669"/>
    <property type="project" value="UniProtKB-SubCell"/>
</dbReference>
<dbReference type="Proteomes" id="UP001567538">
    <property type="component" value="Unassembled WGS sequence"/>
</dbReference>
<dbReference type="Gene3D" id="1.25.40.20">
    <property type="entry name" value="Ankyrin repeat-containing domain"/>
    <property type="match status" value="2"/>
</dbReference>
<dbReference type="SMART" id="SM00248">
    <property type="entry name" value="ANK"/>
    <property type="match status" value="5"/>
</dbReference>
<dbReference type="PANTHER" id="PTHR24186:SF37">
    <property type="entry name" value="PGG DOMAIN-CONTAINING PROTEIN"/>
    <property type="match status" value="1"/>
</dbReference>
<feature type="repeat" description="ANK" evidence="7">
    <location>
        <begin position="175"/>
        <end position="208"/>
    </location>
</feature>